<protein>
    <submittedName>
        <fullName evidence="2">Uncharacterized protein</fullName>
    </submittedName>
</protein>
<feature type="region of interest" description="Disordered" evidence="1">
    <location>
        <begin position="1"/>
        <end position="20"/>
    </location>
</feature>
<gene>
    <name evidence="2" type="ORF">EVAR_7749_1</name>
</gene>
<evidence type="ECO:0000313" key="2">
    <source>
        <dbReference type="EMBL" id="GBP14467.1"/>
    </source>
</evidence>
<dbReference type="OrthoDB" id="10022108at2759"/>
<name>A0A4C1TLZ7_EUMVA</name>
<proteinExistence type="predicted"/>
<dbReference type="Proteomes" id="UP000299102">
    <property type="component" value="Unassembled WGS sequence"/>
</dbReference>
<dbReference type="AlphaFoldDB" id="A0A4C1TLZ7"/>
<reference evidence="2 3" key="1">
    <citation type="journal article" date="2019" name="Commun. Biol.">
        <title>The bagworm genome reveals a unique fibroin gene that provides high tensile strength.</title>
        <authorList>
            <person name="Kono N."/>
            <person name="Nakamura H."/>
            <person name="Ohtoshi R."/>
            <person name="Tomita M."/>
            <person name="Numata K."/>
            <person name="Arakawa K."/>
        </authorList>
    </citation>
    <scope>NUCLEOTIDE SEQUENCE [LARGE SCALE GENOMIC DNA]</scope>
</reference>
<evidence type="ECO:0000256" key="1">
    <source>
        <dbReference type="SAM" id="MobiDB-lite"/>
    </source>
</evidence>
<sequence>MAATRPKPSAAAAPRIPGPGVRSGAGHTFIISSRCENHTADKVVSKLNEVGRARNHLECHPVLEVTTELYKCLTKAGYVYVELQQRPVWDQFPFTYCSRCLSYEHSKHFCKEVSENVQHKWDDIARLKVATSVLDSHNRIAGGRSTEECTDHVSLRFIQFNLQRSKVATTELLVEAERRK</sequence>
<accession>A0A4C1TLZ7</accession>
<organism evidence="2 3">
    <name type="scientific">Eumeta variegata</name>
    <name type="common">Bagworm moth</name>
    <name type="synonym">Eumeta japonica</name>
    <dbReference type="NCBI Taxonomy" id="151549"/>
    <lineage>
        <taxon>Eukaryota</taxon>
        <taxon>Metazoa</taxon>
        <taxon>Ecdysozoa</taxon>
        <taxon>Arthropoda</taxon>
        <taxon>Hexapoda</taxon>
        <taxon>Insecta</taxon>
        <taxon>Pterygota</taxon>
        <taxon>Neoptera</taxon>
        <taxon>Endopterygota</taxon>
        <taxon>Lepidoptera</taxon>
        <taxon>Glossata</taxon>
        <taxon>Ditrysia</taxon>
        <taxon>Tineoidea</taxon>
        <taxon>Psychidae</taxon>
        <taxon>Oiketicinae</taxon>
        <taxon>Eumeta</taxon>
    </lineage>
</organism>
<evidence type="ECO:0000313" key="3">
    <source>
        <dbReference type="Proteomes" id="UP000299102"/>
    </source>
</evidence>
<keyword evidence="3" id="KW-1185">Reference proteome</keyword>
<dbReference type="EMBL" id="BGZK01000064">
    <property type="protein sequence ID" value="GBP14467.1"/>
    <property type="molecule type" value="Genomic_DNA"/>
</dbReference>
<comment type="caution">
    <text evidence="2">The sequence shown here is derived from an EMBL/GenBank/DDBJ whole genome shotgun (WGS) entry which is preliminary data.</text>
</comment>
<feature type="compositionally biased region" description="Low complexity" evidence="1">
    <location>
        <begin position="1"/>
        <end position="15"/>
    </location>
</feature>